<evidence type="ECO:0000259" key="1">
    <source>
        <dbReference type="Pfam" id="PF02384"/>
    </source>
</evidence>
<dbReference type="Gene3D" id="1.10.150.470">
    <property type="match status" value="1"/>
</dbReference>
<sequence length="332" mass="37327">MGITKVEQLFTVINQSATLLQEELQTSYLEAVGFTGDNLFEGQVMQEDILHNEVLCKRIEKEYSSINLNDLSKEEIRKGFQLAVLKGMKEATQAHHHMTPDAVSLFIGYLVNKLVGKKDNLTILDPAIGTGNLLTAVMNHIPNKEVQAFGVEVDDILVKLAFIQANLQEHHIELFKKDALQDLFVDPVDLVVCDLPVGYYPNDIGAKKFGLHSEEGHSFAHYLFIEQSVYYTKPGGKLVFLIPNSLFEGEQAAKLHEFIKKHAAIIGMLQLPLTMFKKEQHAKSILILQKQGPEVKLPKQALLAELPSFSNMKAMEGMVQRIDQWFATEDLN</sequence>
<proteinExistence type="predicted"/>
<dbReference type="Proteomes" id="UP001518925">
    <property type="component" value="Unassembled WGS sequence"/>
</dbReference>
<gene>
    <name evidence="3" type="ORF">JR050_07175</name>
</gene>
<dbReference type="InterPro" id="IPR016843">
    <property type="entry name" value="S-AdoMet-dep_Ade-MeTrfase_prd"/>
</dbReference>
<dbReference type="GO" id="GO:0032259">
    <property type="term" value="P:methylation"/>
    <property type="evidence" value="ECO:0007669"/>
    <property type="project" value="UniProtKB-KW"/>
</dbReference>
<dbReference type="RefSeq" id="WP_204202830.1">
    <property type="nucleotide sequence ID" value="NZ_JAFELM010000022.1"/>
</dbReference>
<keyword evidence="3" id="KW-0489">Methyltransferase</keyword>
<dbReference type="InterPro" id="IPR029063">
    <property type="entry name" value="SAM-dependent_MTases_sf"/>
</dbReference>
<dbReference type="EMBL" id="JAFELM010000022">
    <property type="protein sequence ID" value="MBM6617457.1"/>
    <property type="molecule type" value="Genomic_DNA"/>
</dbReference>
<dbReference type="InterPro" id="IPR052933">
    <property type="entry name" value="DNA_Protect_Modify"/>
</dbReference>
<dbReference type="SUPFAM" id="SSF53335">
    <property type="entry name" value="S-adenosyl-L-methionine-dependent methyltransferases"/>
    <property type="match status" value="1"/>
</dbReference>
<dbReference type="GO" id="GO:0008168">
    <property type="term" value="F:methyltransferase activity"/>
    <property type="evidence" value="ECO:0007669"/>
    <property type="project" value="UniProtKB-KW"/>
</dbReference>
<keyword evidence="4" id="KW-1185">Reference proteome</keyword>
<dbReference type="PANTHER" id="PTHR41313:SF1">
    <property type="entry name" value="DNA METHYLASE ADENINE-SPECIFIC DOMAIN-CONTAINING PROTEIN"/>
    <property type="match status" value="1"/>
</dbReference>
<dbReference type="InterPro" id="IPR003356">
    <property type="entry name" value="DNA_methylase_A-5"/>
</dbReference>
<reference evidence="3 4" key="1">
    <citation type="submission" date="2021-02" db="EMBL/GenBank/DDBJ databases">
        <title>Bacillus sp. RD4P76, an endophyte from a halophyte.</title>
        <authorList>
            <person name="Sun J.-Q."/>
        </authorList>
    </citation>
    <scope>NUCLEOTIDE SEQUENCE [LARGE SCALE GENOMIC DNA]</scope>
    <source>
        <strain evidence="3 4">RD4P76</strain>
    </source>
</reference>
<dbReference type="Gene3D" id="3.40.50.150">
    <property type="entry name" value="Vaccinia Virus protein VP39"/>
    <property type="match status" value="1"/>
</dbReference>
<organism evidence="3 4">
    <name type="scientific">Bacillus suaedaesalsae</name>
    <dbReference type="NCBI Taxonomy" id="2810349"/>
    <lineage>
        <taxon>Bacteria</taxon>
        <taxon>Bacillati</taxon>
        <taxon>Bacillota</taxon>
        <taxon>Bacilli</taxon>
        <taxon>Bacillales</taxon>
        <taxon>Bacillaceae</taxon>
        <taxon>Bacillus</taxon>
    </lineage>
</organism>
<evidence type="ECO:0000313" key="4">
    <source>
        <dbReference type="Proteomes" id="UP001518925"/>
    </source>
</evidence>
<dbReference type="PIRSF" id="PIRSF026567">
    <property type="entry name" value="Adenine_mtase_bact_prd"/>
    <property type="match status" value="1"/>
</dbReference>
<protein>
    <submittedName>
        <fullName evidence="3">Class I SAM-dependent methyltransferase</fullName>
    </submittedName>
</protein>
<keyword evidence="3" id="KW-0808">Transferase</keyword>
<accession>A0ABS2DG96</accession>
<feature type="domain" description="YtxK-like N-terminal helical" evidence="2">
    <location>
        <begin position="7"/>
        <end position="88"/>
    </location>
</feature>
<dbReference type="Pfam" id="PF02384">
    <property type="entry name" value="N6_Mtase"/>
    <property type="match status" value="1"/>
</dbReference>
<evidence type="ECO:0000259" key="2">
    <source>
        <dbReference type="Pfam" id="PF21106"/>
    </source>
</evidence>
<comment type="caution">
    <text evidence="3">The sequence shown here is derived from an EMBL/GenBank/DDBJ whole genome shotgun (WGS) entry which is preliminary data.</text>
</comment>
<name>A0ABS2DG96_9BACI</name>
<feature type="domain" description="DNA methylase adenine-specific" evidence="1">
    <location>
        <begin position="91"/>
        <end position="294"/>
    </location>
</feature>
<dbReference type="PANTHER" id="PTHR41313">
    <property type="entry name" value="ADENINE-SPECIFIC METHYLTRANSFERASE"/>
    <property type="match status" value="1"/>
</dbReference>
<dbReference type="Pfam" id="PF21106">
    <property type="entry name" value="YtxK_like"/>
    <property type="match status" value="1"/>
</dbReference>
<dbReference type="InterPro" id="IPR048375">
    <property type="entry name" value="YtxK-like_N"/>
</dbReference>
<dbReference type="CDD" id="cd02440">
    <property type="entry name" value="AdoMet_MTases"/>
    <property type="match status" value="1"/>
</dbReference>
<evidence type="ECO:0000313" key="3">
    <source>
        <dbReference type="EMBL" id="MBM6617457.1"/>
    </source>
</evidence>
<dbReference type="PRINTS" id="PR00507">
    <property type="entry name" value="N12N6MTFRASE"/>
</dbReference>